<evidence type="ECO:0000313" key="1">
    <source>
        <dbReference type="EMBL" id="MPN07489.1"/>
    </source>
</evidence>
<comment type="caution">
    <text evidence="1">The sequence shown here is derived from an EMBL/GenBank/DDBJ whole genome shotgun (WGS) entry which is preliminary data.</text>
</comment>
<name>A0A645F236_9ZZZZ</name>
<dbReference type="EMBL" id="VSSQ01053455">
    <property type="protein sequence ID" value="MPN07489.1"/>
    <property type="molecule type" value="Genomic_DNA"/>
</dbReference>
<proteinExistence type="predicted"/>
<dbReference type="AlphaFoldDB" id="A0A645F236"/>
<sequence length="52" mass="5962">MDAIAGQPVEVTRQRGHQRFSFTGFHFRDTSLMQDDSADELDIKMTHSQNAH</sequence>
<accession>A0A645F236</accession>
<gene>
    <name evidence="1" type="ORF">SDC9_154759</name>
</gene>
<organism evidence="1">
    <name type="scientific">bioreactor metagenome</name>
    <dbReference type="NCBI Taxonomy" id="1076179"/>
    <lineage>
        <taxon>unclassified sequences</taxon>
        <taxon>metagenomes</taxon>
        <taxon>ecological metagenomes</taxon>
    </lineage>
</organism>
<protein>
    <submittedName>
        <fullName evidence="1">Uncharacterized protein</fullName>
    </submittedName>
</protein>
<reference evidence="1" key="1">
    <citation type="submission" date="2019-08" db="EMBL/GenBank/DDBJ databases">
        <authorList>
            <person name="Kucharzyk K."/>
            <person name="Murdoch R.W."/>
            <person name="Higgins S."/>
            <person name="Loffler F."/>
        </authorList>
    </citation>
    <scope>NUCLEOTIDE SEQUENCE</scope>
</reference>